<dbReference type="RefSeq" id="WP_306679176.1">
    <property type="nucleotide sequence ID" value="NZ_JAVDBT010000003.1"/>
</dbReference>
<accession>A0ABU0VVE0</accession>
<evidence type="ECO:0000256" key="1">
    <source>
        <dbReference type="SAM" id="MobiDB-lite"/>
    </source>
</evidence>
<dbReference type="Proteomes" id="UP001239680">
    <property type="component" value="Unassembled WGS sequence"/>
</dbReference>
<evidence type="ECO:0000313" key="3">
    <source>
        <dbReference type="Proteomes" id="UP001239680"/>
    </source>
</evidence>
<dbReference type="EMBL" id="JAVDBT010000003">
    <property type="protein sequence ID" value="MDQ2065488.1"/>
    <property type="molecule type" value="Genomic_DNA"/>
</dbReference>
<feature type="region of interest" description="Disordered" evidence="1">
    <location>
        <begin position="44"/>
        <end position="81"/>
    </location>
</feature>
<protein>
    <recommendedName>
        <fullName evidence="4">Secreted protein</fullName>
    </recommendedName>
</protein>
<evidence type="ECO:0000313" key="2">
    <source>
        <dbReference type="EMBL" id="MDQ2065488.1"/>
    </source>
</evidence>
<comment type="caution">
    <text evidence="2">The sequence shown here is derived from an EMBL/GenBank/DDBJ whole genome shotgun (WGS) entry which is preliminary data.</text>
</comment>
<evidence type="ECO:0008006" key="4">
    <source>
        <dbReference type="Google" id="ProtNLM"/>
    </source>
</evidence>
<reference evidence="2 3" key="1">
    <citation type="submission" date="2023-08" db="EMBL/GenBank/DDBJ databases">
        <title>Characterization of two Paracoccaceae strains isolated from Phycosphere and proposal of Xinfangfangia lacusdiani sp. nov.</title>
        <authorList>
            <person name="Deng Y."/>
            <person name="Zhang Y.Q."/>
        </authorList>
    </citation>
    <scope>NUCLEOTIDE SEQUENCE [LARGE SCALE GENOMIC DNA]</scope>
    <source>
        <strain evidence="2 3">CPCC 101601</strain>
    </source>
</reference>
<gene>
    <name evidence="2" type="ORF">Q9295_03815</name>
</gene>
<keyword evidence="3" id="KW-1185">Reference proteome</keyword>
<name>A0ABU0VVE0_9RHOB</name>
<sequence length="540" mass="57430">MRIEPGFWLSGSFALAMVCTPAGAQRGDPLSAIDWLSQSVTTPAKGTVSAAPKGRLSAPPVESGAARAPERNPNEPPVSRSGALPVAVATTSLDGPTPDAVGLISPAVSGFPKRIWGVGLTVEVAQAVTRDRMDSLPQQRQLLLTLLLAEAAAPIDSGGKGVLLQARVDKLLQLGALEQAAALIELADQAQSPDLFRRAFDVALLTGHEDRACERMMQNPSLAPTLQGRVFCLARSGEWDAAAVTLQTAEALGQVDHDQAGLMGRFLDPDLYEGEPVPRPPMPVTPLDWKMFEGIGEPLSTANLPVAFAYAEINPNFGWKAQIEAAERLTAAGTIAPNVILGLYTERSPSASGGVWERVAAFQDFDNAFGAQDRDKIEQSLPVVWARMQEVELEVAFAMLYGPALAAMDLPGEAGEIAFRIGLLSPDYQAVARNHQPHDAHEAFLIALALGELQGVVPPDRLARAIAPAFTTPQPSANAQALLDGDRLGEAILAAIDEISDGVQGNLRGVTEGLSLFRKVQLEETARRTALELMLLERRG</sequence>
<proteinExistence type="predicted"/>
<organism evidence="2 3">
    <name type="scientific">Pseudogemmobacter lacusdianii</name>
    <dbReference type="NCBI Taxonomy" id="3069608"/>
    <lineage>
        <taxon>Bacteria</taxon>
        <taxon>Pseudomonadati</taxon>
        <taxon>Pseudomonadota</taxon>
        <taxon>Alphaproteobacteria</taxon>
        <taxon>Rhodobacterales</taxon>
        <taxon>Paracoccaceae</taxon>
        <taxon>Pseudogemmobacter</taxon>
    </lineage>
</organism>